<keyword evidence="4" id="KW-1185">Reference proteome</keyword>
<sequence>MYSFKHVLGPLLCVGCSLVHACDFSVSVDPLSGAPQRVDGATLNAGGPVPPGATVCIQADVYDRDKLEFINFIGTPAQPIKIVNVGGQVLVQHARVYLDDSQFVELAGDGVAGIDYGFRIVAPAEQAFGMKQRSAAAPPLRGLRAHHIEIHYADRFGVQAVGVRGFEGSAEPEAIEDIELHHILIHRGVDAHGNALGGFREGFYIGSSFYGSAAVPLIRGVRIHHNTVQGAGWDGIQVGSASAGCEIDHNVVIDDSRYLLRDQNSGIMIAKGSACSVHHNRILGGQGPGIYHQGLGDQARNPAAPSGGLIYANLIVPSTAPLTAEPDPSNSMPDIATDDRRVGIWVAHARDGANADRPGNMYVWHNTVITDTQPGVVVATDPTRIAGYQISNNLVSGNAAAIHPSSGPAIVANRVAPTADLQFAPDTELLGAPARQHLAYRLSEQSDLARDQADPTTAARVQRDLRGKRYGADGAADIGADEYDPGQGFWDGFEGR</sequence>
<keyword evidence="2" id="KW-0732">Signal</keyword>
<reference evidence="3 4" key="1">
    <citation type="submission" date="2020-09" db="EMBL/GenBank/DDBJ databases">
        <title>Pseudoxanthomonas sp. CAU 1598 isolated from sand of Yaerae Beach.</title>
        <authorList>
            <person name="Kim W."/>
        </authorList>
    </citation>
    <scope>NUCLEOTIDE SEQUENCE [LARGE SCALE GENOMIC DNA]</scope>
    <source>
        <strain evidence="3 4">CAU 1598</strain>
    </source>
</reference>
<dbReference type="InterPro" id="IPR012334">
    <property type="entry name" value="Pectin_lyas_fold"/>
</dbReference>
<dbReference type="AlphaFoldDB" id="A0AAW3ZLQ4"/>
<proteinExistence type="predicted"/>
<dbReference type="Gene3D" id="2.160.20.10">
    <property type="entry name" value="Single-stranded right-handed beta-helix, Pectin lyase-like"/>
    <property type="match status" value="1"/>
</dbReference>
<name>A0AAW3ZLQ4_9GAMM</name>
<dbReference type="RefSeq" id="WP_192030494.1">
    <property type="nucleotide sequence ID" value="NZ_JACYTR010000039.1"/>
</dbReference>
<dbReference type="EMBL" id="JACYTR010000039">
    <property type="protein sequence ID" value="MBD8527073.1"/>
    <property type="molecule type" value="Genomic_DNA"/>
</dbReference>
<accession>A0AAW3ZLQ4</accession>
<feature type="region of interest" description="Disordered" evidence="1">
    <location>
        <begin position="445"/>
        <end position="496"/>
    </location>
</feature>
<dbReference type="SUPFAM" id="SSF51126">
    <property type="entry name" value="Pectin lyase-like"/>
    <property type="match status" value="1"/>
</dbReference>
<protein>
    <submittedName>
        <fullName evidence="3">Right-handed parallel beta-helix repeat-containing protein</fullName>
    </submittedName>
</protein>
<dbReference type="InterPro" id="IPR006626">
    <property type="entry name" value="PbH1"/>
</dbReference>
<feature type="compositionally biased region" description="Basic and acidic residues" evidence="1">
    <location>
        <begin position="461"/>
        <end position="471"/>
    </location>
</feature>
<organism evidence="3 4">
    <name type="scientific">Pseudomarimonas arenosa</name>
    <dbReference type="NCBI Taxonomy" id="2774145"/>
    <lineage>
        <taxon>Bacteria</taxon>
        <taxon>Pseudomonadati</taxon>
        <taxon>Pseudomonadota</taxon>
        <taxon>Gammaproteobacteria</taxon>
        <taxon>Lysobacterales</taxon>
        <taxon>Lysobacteraceae</taxon>
        <taxon>Pseudomarimonas</taxon>
    </lineage>
</organism>
<gene>
    <name evidence="3" type="ORF">IFO71_15130</name>
</gene>
<evidence type="ECO:0000256" key="1">
    <source>
        <dbReference type="SAM" id="MobiDB-lite"/>
    </source>
</evidence>
<evidence type="ECO:0000313" key="3">
    <source>
        <dbReference type="EMBL" id="MBD8527073.1"/>
    </source>
</evidence>
<evidence type="ECO:0000313" key="4">
    <source>
        <dbReference type="Proteomes" id="UP000613768"/>
    </source>
</evidence>
<dbReference type="InterPro" id="IPR011050">
    <property type="entry name" value="Pectin_lyase_fold/virulence"/>
</dbReference>
<evidence type="ECO:0000256" key="2">
    <source>
        <dbReference type="SAM" id="SignalP"/>
    </source>
</evidence>
<feature type="chain" id="PRO_5043711220" evidence="2">
    <location>
        <begin position="22"/>
        <end position="496"/>
    </location>
</feature>
<dbReference type="Proteomes" id="UP000613768">
    <property type="component" value="Unassembled WGS sequence"/>
</dbReference>
<comment type="caution">
    <text evidence="3">The sequence shown here is derived from an EMBL/GenBank/DDBJ whole genome shotgun (WGS) entry which is preliminary data.</text>
</comment>
<feature type="signal peptide" evidence="2">
    <location>
        <begin position="1"/>
        <end position="21"/>
    </location>
</feature>
<dbReference type="SMART" id="SM00710">
    <property type="entry name" value="PbH1"/>
    <property type="match status" value="6"/>
</dbReference>